<keyword evidence="2" id="KW-0444">Lipid biosynthesis</keyword>
<keyword evidence="7" id="KW-0067">ATP-binding</keyword>
<dbReference type="InterPro" id="IPR016064">
    <property type="entry name" value="NAD/diacylglycerol_kinase_sf"/>
</dbReference>
<dbReference type="InterPro" id="IPR050187">
    <property type="entry name" value="Lipid_Phosphate_FormReg"/>
</dbReference>
<evidence type="ECO:0000313" key="14">
    <source>
        <dbReference type="Proteomes" id="UP000267342"/>
    </source>
</evidence>
<keyword evidence="10" id="KW-0594">Phospholipid biosynthesis</keyword>
<dbReference type="GO" id="GO:0008654">
    <property type="term" value="P:phospholipid biosynthetic process"/>
    <property type="evidence" value="ECO:0007669"/>
    <property type="project" value="UniProtKB-KW"/>
</dbReference>
<dbReference type="Gene3D" id="2.60.200.40">
    <property type="match status" value="1"/>
</dbReference>
<keyword evidence="8" id="KW-0460">Magnesium</keyword>
<dbReference type="NCBIfam" id="NF009602">
    <property type="entry name" value="PRK13054.1"/>
    <property type="match status" value="1"/>
</dbReference>
<name>A0A348HET5_9GAMM</name>
<dbReference type="RefSeq" id="WP_084261870.1">
    <property type="nucleotide sequence ID" value="NZ_AP018933.1"/>
</dbReference>
<dbReference type="PANTHER" id="PTHR12358:SF106">
    <property type="entry name" value="LIPID KINASE YEGS"/>
    <property type="match status" value="1"/>
</dbReference>
<accession>A0A348HET5</accession>
<evidence type="ECO:0000313" key="13">
    <source>
        <dbReference type="EMBL" id="BBG30137.1"/>
    </source>
</evidence>
<dbReference type="InterPro" id="IPR001206">
    <property type="entry name" value="Diacylglycerol_kinase_cat_dom"/>
</dbReference>
<keyword evidence="5" id="KW-0547">Nucleotide-binding</keyword>
<dbReference type="GO" id="GO:0005886">
    <property type="term" value="C:plasma membrane"/>
    <property type="evidence" value="ECO:0007669"/>
    <property type="project" value="TreeGrafter"/>
</dbReference>
<dbReference type="OrthoDB" id="142078at2"/>
<dbReference type="Gene3D" id="3.40.50.10330">
    <property type="entry name" value="Probable inorganic polyphosphate/atp-NAD kinase, domain 1"/>
    <property type="match status" value="1"/>
</dbReference>
<keyword evidence="11" id="KW-1208">Phospholipid metabolism</keyword>
<dbReference type="KEGG" id="zpl:ZBT109_1377"/>
<comment type="cofactor">
    <cofactor evidence="1">
        <name>Mg(2+)</name>
        <dbReference type="ChEBI" id="CHEBI:18420"/>
    </cofactor>
</comment>
<evidence type="ECO:0000256" key="6">
    <source>
        <dbReference type="ARBA" id="ARBA00022777"/>
    </source>
</evidence>
<evidence type="ECO:0000259" key="12">
    <source>
        <dbReference type="PROSITE" id="PS50146"/>
    </source>
</evidence>
<dbReference type="Proteomes" id="UP000267342">
    <property type="component" value="Chromosome"/>
</dbReference>
<keyword evidence="3" id="KW-0808">Transferase</keyword>
<keyword evidence="4" id="KW-0479">Metal-binding</keyword>
<keyword evidence="6 13" id="KW-0418">Kinase</keyword>
<evidence type="ECO:0000256" key="10">
    <source>
        <dbReference type="ARBA" id="ARBA00023209"/>
    </source>
</evidence>
<evidence type="ECO:0000256" key="4">
    <source>
        <dbReference type="ARBA" id="ARBA00022723"/>
    </source>
</evidence>
<feature type="domain" description="DAGKc" evidence="12">
    <location>
        <begin position="1"/>
        <end position="127"/>
    </location>
</feature>
<organism evidence="13 14">
    <name type="scientific">Zymobacter palmae</name>
    <dbReference type="NCBI Taxonomy" id="33074"/>
    <lineage>
        <taxon>Bacteria</taxon>
        <taxon>Pseudomonadati</taxon>
        <taxon>Pseudomonadota</taxon>
        <taxon>Gammaproteobacteria</taxon>
        <taxon>Oceanospirillales</taxon>
        <taxon>Halomonadaceae</taxon>
        <taxon>Zymobacter group</taxon>
        <taxon>Zymobacter</taxon>
    </lineage>
</organism>
<keyword evidence="14" id="KW-1185">Reference proteome</keyword>
<dbReference type="GO" id="GO:0005524">
    <property type="term" value="F:ATP binding"/>
    <property type="evidence" value="ECO:0007669"/>
    <property type="project" value="UniProtKB-KW"/>
</dbReference>
<evidence type="ECO:0000256" key="3">
    <source>
        <dbReference type="ARBA" id="ARBA00022679"/>
    </source>
</evidence>
<keyword evidence="9" id="KW-0443">Lipid metabolism</keyword>
<sequence length="322" mass="34925">MLLIINGKSNEHPTLRRTVMQLRKEGIPLDVRVTWEAGDVARFIHEAAAQECRRVIVGGGDGTLHEAVNGLMALPPDQRPTLGIVPLGTANDFATAAGIPADPGDALTFAVRGTSFPIDVGLINDVYFLNMASGGFGAKVTASTPAALKKTLGGGAYSLVGAFRFLNFSPYKGRLKLPGLEEDVSTVIFAIGNGRQAGGAQELAPRAYIDDGLLDVLVLKSFRIWELPRLIRDLERLAPNGNLVRYFQVPSLEFECDEAMPINLDGEMQEYEHISMQVQPLALDVTLPKNCKLLLRNLGDSPRDADAEEFISADADVFHKED</sequence>
<reference evidence="13 14" key="1">
    <citation type="submission" date="2018-09" db="EMBL/GenBank/DDBJ databases">
        <title>Zymobacter palmae IAM14233 (=T109) whole genome analysis.</title>
        <authorList>
            <person name="Yanase H."/>
        </authorList>
    </citation>
    <scope>NUCLEOTIDE SEQUENCE [LARGE SCALE GENOMIC DNA]</scope>
    <source>
        <strain evidence="13 14">IAM14233</strain>
    </source>
</reference>
<dbReference type="GO" id="GO:0016301">
    <property type="term" value="F:kinase activity"/>
    <property type="evidence" value="ECO:0007669"/>
    <property type="project" value="UniProtKB-KW"/>
</dbReference>
<dbReference type="NCBIfam" id="TIGR00147">
    <property type="entry name" value="YegS/Rv2252/BmrU family lipid kinase"/>
    <property type="match status" value="1"/>
</dbReference>
<dbReference type="PROSITE" id="PS50146">
    <property type="entry name" value="DAGK"/>
    <property type="match status" value="1"/>
</dbReference>
<dbReference type="SMART" id="SM00046">
    <property type="entry name" value="DAGKc"/>
    <property type="match status" value="1"/>
</dbReference>
<dbReference type="InterPro" id="IPR017438">
    <property type="entry name" value="ATP-NAD_kinase_N"/>
</dbReference>
<dbReference type="Pfam" id="PF19279">
    <property type="entry name" value="YegS_C"/>
    <property type="match status" value="1"/>
</dbReference>
<dbReference type="STRING" id="1123510.GCA_000620025_00369"/>
<evidence type="ECO:0000256" key="9">
    <source>
        <dbReference type="ARBA" id="ARBA00023098"/>
    </source>
</evidence>
<dbReference type="InterPro" id="IPR005218">
    <property type="entry name" value="Diacylglycerol/lipid_kinase"/>
</dbReference>
<evidence type="ECO:0000256" key="8">
    <source>
        <dbReference type="ARBA" id="ARBA00022842"/>
    </source>
</evidence>
<dbReference type="Pfam" id="PF00781">
    <property type="entry name" value="DAGK_cat"/>
    <property type="match status" value="1"/>
</dbReference>
<proteinExistence type="predicted"/>
<dbReference type="EMBL" id="AP018933">
    <property type="protein sequence ID" value="BBG30137.1"/>
    <property type="molecule type" value="Genomic_DNA"/>
</dbReference>
<protein>
    <submittedName>
        <fullName evidence="13">Sphingosine kinase</fullName>
    </submittedName>
</protein>
<dbReference type="PANTHER" id="PTHR12358">
    <property type="entry name" value="SPHINGOSINE KINASE"/>
    <property type="match status" value="1"/>
</dbReference>
<evidence type="ECO:0000256" key="2">
    <source>
        <dbReference type="ARBA" id="ARBA00022516"/>
    </source>
</evidence>
<dbReference type="InterPro" id="IPR045540">
    <property type="entry name" value="YegS/DAGK_C"/>
</dbReference>
<evidence type="ECO:0000256" key="7">
    <source>
        <dbReference type="ARBA" id="ARBA00022840"/>
    </source>
</evidence>
<dbReference type="AlphaFoldDB" id="A0A348HET5"/>
<dbReference type="GO" id="GO:0046872">
    <property type="term" value="F:metal ion binding"/>
    <property type="evidence" value="ECO:0007669"/>
    <property type="project" value="UniProtKB-KW"/>
</dbReference>
<evidence type="ECO:0000256" key="1">
    <source>
        <dbReference type="ARBA" id="ARBA00001946"/>
    </source>
</evidence>
<dbReference type="SUPFAM" id="SSF111331">
    <property type="entry name" value="NAD kinase/diacylglycerol kinase-like"/>
    <property type="match status" value="1"/>
</dbReference>
<gene>
    <name evidence="13" type="ORF">ZBT109_1377</name>
</gene>
<evidence type="ECO:0000256" key="11">
    <source>
        <dbReference type="ARBA" id="ARBA00023264"/>
    </source>
</evidence>
<evidence type="ECO:0000256" key="5">
    <source>
        <dbReference type="ARBA" id="ARBA00022741"/>
    </source>
</evidence>